<organism evidence="1 2">
    <name type="scientific">Flavobacterium limicola</name>
    <dbReference type="NCBI Taxonomy" id="180441"/>
    <lineage>
        <taxon>Bacteria</taxon>
        <taxon>Pseudomonadati</taxon>
        <taxon>Bacteroidota</taxon>
        <taxon>Flavobacteriia</taxon>
        <taxon>Flavobacteriales</taxon>
        <taxon>Flavobacteriaceae</taxon>
        <taxon>Flavobacterium</taxon>
    </lineage>
</organism>
<reference evidence="1 2" key="1">
    <citation type="submission" date="2018-10" db="EMBL/GenBank/DDBJ databases">
        <title>Genomic Encyclopedia of Archaeal and Bacterial Type Strains, Phase II (KMG-II): from individual species to whole genera.</title>
        <authorList>
            <person name="Goeker M."/>
        </authorList>
    </citation>
    <scope>NUCLEOTIDE SEQUENCE [LARGE SCALE GENOMIC DNA]</scope>
    <source>
        <strain evidence="1 2">DSM 15094</strain>
    </source>
</reference>
<evidence type="ECO:0000313" key="1">
    <source>
        <dbReference type="EMBL" id="RKS92699.1"/>
    </source>
</evidence>
<protein>
    <submittedName>
        <fullName evidence="1">YXWGXW repeat-containing protein</fullName>
    </submittedName>
</protein>
<dbReference type="AlphaFoldDB" id="A0A495RZF3"/>
<keyword evidence="2" id="KW-1185">Reference proteome</keyword>
<dbReference type="Proteomes" id="UP000280091">
    <property type="component" value="Unassembled WGS sequence"/>
</dbReference>
<comment type="caution">
    <text evidence="1">The sequence shown here is derived from an EMBL/GenBank/DDBJ whole genome shotgun (WGS) entry which is preliminary data.</text>
</comment>
<proteinExistence type="predicted"/>
<name>A0A495RZF3_9FLAO</name>
<accession>A0A495RZF3</accession>
<gene>
    <name evidence="1" type="ORF">BC952_2614</name>
</gene>
<evidence type="ECO:0000313" key="2">
    <source>
        <dbReference type="Proteomes" id="UP000280091"/>
    </source>
</evidence>
<dbReference type="Pfam" id="PF12779">
    <property type="entry name" value="WXXGXW"/>
    <property type="match status" value="2"/>
</dbReference>
<dbReference type="InterPro" id="IPR024447">
    <property type="entry name" value="YXWGXW_rpt"/>
</dbReference>
<dbReference type="PROSITE" id="PS51257">
    <property type="entry name" value="PROKAR_LIPOPROTEIN"/>
    <property type="match status" value="1"/>
</dbReference>
<dbReference type="EMBL" id="RBXA01000003">
    <property type="protein sequence ID" value="RKS92699.1"/>
    <property type="molecule type" value="Genomic_DNA"/>
</dbReference>
<sequence length="96" mass="11442">MKPLLYIISLVGIASLLTACSAGYVSVEPSYHVTYRPLRPSGSHIWIEGNWYWNNRTRSYYHGDGYWTMPREGRYYKPGHWNKTRRGYRWAPGQWR</sequence>